<keyword evidence="2" id="KW-0813">Transport</keyword>
<evidence type="ECO:0000256" key="1">
    <source>
        <dbReference type="ARBA" id="ARBA00005417"/>
    </source>
</evidence>
<dbReference type="GO" id="GO:0005524">
    <property type="term" value="F:ATP binding"/>
    <property type="evidence" value="ECO:0007669"/>
    <property type="project" value="UniProtKB-KW"/>
</dbReference>
<protein>
    <submittedName>
        <fullName evidence="6">Putative ABC transporter ATP-binding protein YxlF</fullName>
        <ecNumber evidence="6">3.6.3.-</ecNumber>
    </submittedName>
</protein>
<dbReference type="InterPro" id="IPR027417">
    <property type="entry name" value="P-loop_NTPase"/>
</dbReference>
<proteinExistence type="inferred from homology"/>
<dbReference type="EC" id="3.6.3.-" evidence="6"/>
<sequence length="307" mass="33611">MSAAIITADHVSKWYGQVIGLNDVSVTIPAGITGLLGPNGAGKSTFMKLITGQLKPSKGAMTVLGGSIWNNPAAYTRIGFCPEQDAFYERMTGLEWVSALVRLNGYSSTEARHAALGALEAVDLVPAADKKIGAYSKGMRQRVKLAQALVHDPDLLILDEPLTGMDPLMRRRTIRIIREWARDGRSVLVSSHILHEVEAMTSNVLLINNGRILAEGDVHDIRGLIDHHPHTVHIRAERPRELARECLSYAYVRSLRFEGDALVVETDAPDTFYTQVTNLAAAETFGRIEEVTSPDDNLAAVFGYLVK</sequence>
<keyword evidence="3" id="KW-0547">Nucleotide-binding</keyword>
<dbReference type="KEGG" id="abac:LuPra_04742"/>
<dbReference type="PATRIC" id="fig|1813736.3.peg.5000"/>
<dbReference type="SUPFAM" id="SSF52540">
    <property type="entry name" value="P-loop containing nucleoside triphosphate hydrolases"/>
    <property type="match status" value="1"/>
</dbReference>
<dbReference type="CDD" id="cd03230">
    <property type="entry name" value="ABC_DR_subfamily_A"/>
    <property type="match status" value="1"/>
</dbReference>
<dbReference type="GO" id="GO:0016887">
    <property type="term" value="F:ATP hydrolysis activity"/>
    <property type="evidence" value="ECO:0007669"/>
    <property type="project" value="InterPro"/>
</dbReference>
<dbReference type="PROSITE" id="PS00211">
    <property type="entry name" value="ABC_TRANSPORTER_1"/>
    <property type="match status" value="1"/>
</dbReference>
<dbReference type="SMART" id="SM00382">
    <property type="entry name" value="AAA"/>
    <property type="match status" value="1"/>
</dbReference>
<dbReference type="PROSITE" id="PS50893">
    <property type="entry name" value="ABC_TRANSPORTER_2"/>
    <property type="match status" value="1"/>
</dbReference>
<evidence type="ECO:0000313" key="6">
    <source>
        <dbReference type="EMBL" id="AMY11492.1"/>
    </source>
</evidence>
<keyword evidence="6" id="KW-0378">Hydrolase</keyword>
<dbReference type="Gene3D" id="3.40.50.300">
    <property type="entry name" value="P-loop containing nucleotide triphosphate hydrolases"/>
    <property type="match status" value="1"/>
</dbReference>
<dbReference type="InterPro" id="IPR003593">
    <property type="entry name" value="AAA+_ATPase"/>
</dbReference>
<feature type="domain" description="ABC transporter" evidence="5">
    <location>
        <begin position="6"/>
        <end position="234"/>
    </location>
</feature>
<evidence type="ECO:0000313" key="7">
    <source>
        <dbReference type="Proteomes" id="UP000076079"/>
    </source>
</evidence>
<comment type="similarity">
    <text evidence="1">Belongs to the ABC transporter superfamily.</text>
</comment>
<keyword evidence="4 6" id="KW-0067">ATP-binding</keyword>
<accession>A0A143PSC3</accession>
<evidence type="ECO:0000256" key="2">
    <source>
        <dbReference type="ARBA" id="ARBA00022448"/>
    </source>
</evidence>
<dbReference type="PANTHER" id="PTHR43335">
    <property type="entry name" value="ABC TRANSPORTER, ATP-BINDING PROTEIN"/>
    <property type="match status" value="1"/>
</dbReference>
<dbReference type="Proteomes" id="UP000076079">
    <property type="component" value="Chromosome"/>
</dbReference>
<dbReference type="InterPro" id="IPR017871">
    <property type="entry name" value="ABC_transporter-like_CS"/>
</dbReference>
<dbReference type="InterPro" id="IPR003439">
    <property type="entry name" value="ABC_transporter-like_ATP-bd"/>
</dbReference>
<dbReference type="AlphaFoldDB" id="A0A143PSC3"/>
<name>A0A143PSC3_LUTPR</name>
<keyword evidence="7" id="KW-1185">Reference proteome</keyword>
<dbReference type="STRING" id="1855912.LuPra_04742"/>
<organism evidence="6 7">
    <name type="scientific">Luteitalea pratensis</name>
    <dbReference type="NCBI Taxonomy" id="1855912"/>
    <lineage>
        <taxon>Bacteria</taxon>
        <taxon>Pseudomonadati</taxon>
        <taxon>Acidobacteriota</taxon>
        <taxon>Vicinamibacteria</taxon>
        <taxon>Vicinamibacterales</taxon>
        <taxon>Vicinamibacteraceae</taxon>
        <taxon>Luteitalea</taxon>
    </lineage>
</organism>
<evidence type="ECO:0000259" key="5">
    <source>
        <dbReference type="PROSITE" id="PS50893"/>
    </source>
</evidence>
<evidence type="ECO:0000256" key="4">
    <source>
        <dbReference type="ARBA" id="ARBA00022840"/>
    </source>
</evidence>
<reference evidence="6 7" key="1">
    <citation type="journal article" date="2016" name="Genome Announc.">
        <title>First Complete Genome Sequence of a Subdivision 6 Acidobacterium Strain.</title>
        <authorList>
            <person name="Huang S."/>
            <person name="Vieira S."/>
            <person name="Bunk B."/>
            <person name="Riedel T."/>
            <person name="Sproer C."/>
            <person name="Overmann J."/>
        </authorList>
    </citation>
    <scope>NUCLEOTIDE SEQUENCE [LARGE SCALE GENOMIC DNA]</scope>
    <source>
        <strain evidence="7">DSM 100886 HEG_-6_39</strain>
    </source>
</reference>
<reference evidence="7" key="2">
    <citation type="submission" date="2016-04" db="EMBL/GenBank/DDBJ databases">
        <title>First Complete Genome Sequence of a Subdivision 6 Acidobacterium.</title>
        <authorList>
            <person name="Huang S."/>
            <person name="Vieira S."/>
            <person name="Bunk B."/>
            <person name="Riedel T."/>
            <person name="Sproeer C."/>
            <person name="Overmann J."/>
        </authorList>
    </citation>
    <scope>NUCLEOTIDE SEQUENCE [LARGE SCALE GENOMIC DNA]</scope>
    <source>
        <strain evidence="7">DSM 100886 HEG_-6_39</strain>
    </source>
</reference>
<evidence type="ECO:0000256" key="3">
    <source>
        <dbReference type="ARBA" id="ARBA00022741"/>
    </source>
</evidence>
<dbReference type="PANTHER" id="PTHR43335:SF11">
    <property type="entry name" value="ABC TRANSPORTER RELATED"/>
    <property type="match status" value="1"/>
</dbReference>
<dbReference type="OrthoDB" id="9809205at2"/>
<dbReference type="Pfam" id="PF00005">
    <property type="entry name" value="ABC_tran"/>
    <property type="match status" value="1"/>
</dbReference>
<dbReference type="EMBL" id="CP015136">
    <property type="protein sequence ID" value="AMY11492.1"/>
    <property type="molecule type" value="Genomic_DNA"/>
</dbReference>
<gene>
    <name evidence="6" type="primary">yxlF_4</name>
    <name evidence="6" type="ORF">LuPra_04742</name>
</gene>
<dbReference type="RefSeq" id="WP_110173033.1">
    <property type="nucleotide sequence ID" value="NZ_CP015136.1"/>
</dbReference>